<dbReference type="InterPro" id="IPR018303">
    <property type="entry name" value="ATPase_P-typ_P_site"/>
</dbReference>
<dbReference type="OrthoDB" id="9814270at2"/>
<evidence type="ECO:0000256" key="4">
    <source>
        <dbReference type="ARBA" id="ARBA00022475"/>
    </source>
</evidence>
<dbReference type="InterPro" id="IPR023299">
    <property type="entry name" value="ATPase_P-typ_cyto_dom_N"/>
</dbReference>
<comment type="similarity">
    <text evidence="2 15">Belongs to the cation transport ATPase (P-type) (TC 3.A.3) family. Type IB subfamily.</text>
</comment>
<evidence type="ECO:0000256" key="6">
    <source>
        <dbReference type="ARBA" id="ARBA00022692"/>
    </source>
</evidence>
<evidence type="ECO:0000256" key="2">
    <source>
        <dbReference type="ARBA" id="ARBA00006024"/>
    </source>
</evidence>
<keyword evidence="5" id="KW-0597">Phosphoprotein</keyword>
<keyword evidence="13" id="KW-0406">Ion transport</keyword>
<organism evidence="17 18">
    <name type="scientific">Acidihalobacter prosperus</name>
    <dbReference type="NCBI Taxonomy" id="160660"/>
    <lineage>
        <taxon>Bacteria</taxon>
        <taxon>Pseudomonadati</taxon>
        <taxon>Pseudomonadota</taxon>
        <taxon>Gammaproteobacteria</taxon>
        <taxon>Chromatiales</taxon>
        <taxon>Ectothiorhodospiraceae</taxon>
        <taxon>Acidihalobacter</taxon>
    </lineage>
</organism>
<dbReference type="GO" id="GO:0005886">
    <property type="term" value="C:plasma membrane"/>
    <property type="evidence" value="ECO:0007669"/>
    <property type="project" value="UniProtKB-SubCell"/>
</dbReference>
<dbReference type="SFLD" id="SFLDG00002">
    <property type="entry name" value="C1.7:_P-type_atpase_like"/>
    <property type="match status" value="1"/>
</dbReference>
<dbReference type="SFLD" id="SFLDF00027">
    <property type="entry name" value="p-type_atpase"/>
    <property type="match status" value="1"/>
</dbReference>
<feature type="domain" description="HMA" evidence="16">
    <location>
        <begin position="106"/>
        <end position="172"/>
    </location>
</feature>
<keyword evidence="11" id="KW-1278">Translocase</keyword>
<evidence type="ECO:0000256" key="13">
    <source>
        <dbReference type="ARBA" id="ARBA00023065"/>
    </source>
</evidence>
<evidence type="ECO:0000313" key="18">
    <source>
        <dbReference type="Proteomes" id="UP000029273"/>
    </source>
</evidence>
<feature type="transmembrane region" description="Helical" evidence="15">
    <location>
        <begin position="467"/>
        <end position="491"/>
    </location>
</feature>
<feature type="transmembrane region" description="Helical" evidence="15">
    <location>
        <begin position="287"/>
        <end position="305"/>
    </location>
</feature>
<dbReference type="Pfam" id="PF12156">
    <property type="entry name" value="ATPase-cat_bd"/>
    <property type="match status" value="1"/>
</dbReference>
<evidence type="ECO:0000256" key="12">
    <source>
        <dbReference type="ARBA" id="ARBA00022989"/>
    </source>
</evidence>
<dbReference type="Gene3D" id="3.40.50.1000">
    <property type="entry name" value="HAD superfamily/HAD-like"/>
    <property type="match status" value="1"/>
</dbReference>
<dbReference type="PANTHER" id="PTHR43520:SF5">
    <property type="entry name" value="CATION-TRANSPORTING P-TYPE ATPASE-RELATED"/>
    <property type="match status" value="1"/>
</dbReference>
<name>A0A1A6C0V8_9GAMM</name>
<evidence type="ECO:0000256" key="3">
    <source>
        <dbReference type="ARBA" id="ARBA00022448"/>
    </source>
</evidence>
<evidence type="ECO:0000256" key="7">
    <source>
        <dbReference type="ARBA" id="ARBA00022723"/>
    </source>
</evidence>
<sequence length="830" mass="88862">MNARPQDISHPPAGHGEPTCYHCGLPVPHGSDYRTVVLGERREMCCPGCAAVASAIVEGGLEDYYRYRTARPEGQRDLVPEALSELALYDRPEVQRSFVRGQGEQREAALILEGIVCAACAWLSERHVKELPGVVDFNVNYTTHRARLRWDESRTKLSDVLAAIAAIGYRAHPFDPSRQADMYQLERARMLKQIAVAGIGMMQVMMVAIGLYAGDHGGMTADTRSLLRWISFAFATPVVFYASRGFFAAAWRDLRRRTLGMDVPVALAVSAAYAASTWATLSGTGEVYFDSVTMFVFFLLVGRFLEMLARHRAGQTAEALVRLKPAMARRLDAEGGEERIAASELCVGDRVRVRAGESIPADGRVIEGTSSVDESLLTGEHMPHRRVSGDIVLGGAINVESPITVSVTAVGPDSTLSAILRLLDRALSEKPRLAVMADHVAGGFVAGLLLTAILVFAFWYGHDPERAFWVTLSVLVVTCPCALSLAMPAALTAATGTMSRLGLLAARGHVLEALSKTSDVVFDKTGTLTYGRPELVVVDVAEGEDVERCLQWAAALERDSGHPVAQAFKAYVTTTMTVEGLAAEPGFGVAGVIEGRRMRIGRPAWVAGEETGVLPLASDADGEGDMIVWLADEVRVLAAFRLRDRLRPGVAAAVTALRARGIKVHVYSGDNQPAVAEVAGRIGIDDAIGDLAPAGKLDALRRLQTGGATVAMIGDGINDAPVLAGADVSIALSAGAQLAHASADMVLLSDRLERLPQAVDVARRCQRIVRQNLAWAVGYNLFAVPLAAAGWIAPWMAAIGMSASSLVVVMNALRLRDLPGDHGRGREEAV</sequence>
<evidence type="ECO:0000256" key="8">
    <source>
        <dbReference type="ARBA" id="ARBA00022741"/>
    </source>
</evidence>
<keyword evidence="9 15" id="KW-0067">ATP-binding</keyword>
<dbReference type="Pfam" id="PF00702">
    <property type="entry name" value="Hydrolase"/>
    <property type="match status" value="1"/>
</dbReference>
<dbReference type="GO" id="GO:0016887">
    <property type="term" value="F:ATP hydrolysis activity"/>
    <property type="evidence" value="ECO:0007669"/>
    <property type="project" value="InterPro"/>
</dbReference>
<keyword evidence="12 15" id="KW-1133">Transmembrane helix</keyword>
<dbReference type="PROSITE" id="PS00154">
    <property type="entry name" value="ATPASE_E1_E2"/>
    <property type="match status" value="1"/>
</dbReference>
<dbReference type="InterPro" id="IPR044492">
    <property type="entry name" value="P_typ_ATPase_HD_dom"/>
</dbReference>
<dbReference type="GO" id="GO:0055070">
    <property type="term" value="P:copper ion homeostasis"/>
    <property type="evidence" value="ECO:0007669"/>
    <property type="project" value="TreeGrafter"/>
</dbReference>
<keyword evidence="7 15" id="KW-0479">Metal-binding</keyword>
<dbReference type="CDD" id="cd02079">
    <property type="entry name" value="P-type_ATPase_HM"/>
    <property type="match status" value="1"/>
</dbReference>
<dbReference type="NCBIfam" id="TIGR01512">
    <property type="entry name" value="ATPase-IB2_Cd"/>
    <property type="match status" value="1"/>
</dbReference>
<evidence type="ECO:0000256" key="11">
    <source>
        <dbReference type="ARBA" id="ARBA00022967"/>
    </source>
</evidence>
<evidence type="ECO:0000259" key="16">
    <source>
        <dbReference type="PROSITE" id="PS50846"/>
    </source>
</evidence>
<dbReference type="SUPFAM" id="SSF81653">
    <property type="entry name" value="Calcium ATPase, transduction domain A"/>
    <property type="match status" value="1"/>
</dbReference>
<dbReference type="Gene3D" id="3.30.70.100">
    <property type="match status" value="1"/>
</dbReference>
<comment type="caution">
    <text evidence="17">The sequence shown here is derived from an EMBL/GenBank/DDBJ whole genome shotgun (WGS) entry which is preliminary data.</text>
</comment>
<evidence type="ECO:0000256" key="9">
    <source>
        <dbReference type="ARBA" id="ARBA00022840"/>
    </source>
</evidence>
<keyword evidence="10" id="KW-0460">Magnesium</keyword>
<evidence type="ECO:0000256" key="14">
    <source>
        <dbReference type="ARBA" id="ARBA00023136"/>
    </source>
</evidence>
<dbReference type="InterPro" id="IPR027256">
    <property type="entry name" value="P-typ_ATPase_IB"/>
</dbReference>
<dbReference type="Gene3D" id="2.70.150.10">
    <property type="entry name" value="Calcium-transporting ATPase, cytoplasmic transduction domain A"/>
    <property type="match status" value="1"/>
</dbReference>
<feature type="transmembrane region" description="Helical" evidence="15">
    <location>
        <begin position="194"/>
        <end position="214"/>
    </location>
</feature>
<dbReference type="PRINTS" id="PR00119">
    <property type="entry name" value="CATATPASE"/>
</dbReference>
<dbReference type="CDD" id="cd00371">
    <property type="entry name" value="HMA"/>
    <property type="match status" value="1"/>
</dbReference>
<dbReference type="InterPro" id="IPR036412">
    <property type="entry name" value="HAD-like_sf"/>
</dbReference>
<evidence type="ECO:0000256" key="1">
    <source>
        <dbReference type="ARBA" id="ARBA00004651"/>
    </source>
</evidence>
<dbReference type="SFLD" id="SFLDS00003">
    <property type="entry name" value="Haloacid_Dehalogenase"/>
    <property type="match status" value="1"/>
</dbReference>
<dbReference type="PANTHER" id="PTHR43520">
    <property type="entry name" value="ATP7, ISOFORM B"/>
    <property type="match status" value="1"/>
</dbReference>
<dbReference type="InterPro" id="IPR023298">
    <property type="entry name" value="ATPase_P-typ_TM_dom_sf"/>
</dbReference>
<dbReference type="SUPFAM" id="SSF55008">
    <property type="entry name" value="HMA, heavy metal-associated domain"/>
    <property type="match status" value="1"/>
</dbReference>
<feature type="transmembrane region" description="Helical" evidence="15">
    <location>
        <begin position="226"/>
        <end position="247"/>
    </location>
</feature>
<evidence type="ECO:0000256" key="5">
    <source>
        <dbReference type="ARBA" id="ARBA00022553"/>
    </source>
</evidence>
<dbReference type="InterPro" id="IPR001757">
    <property type="entry name" value="P_typ_ATPase"/>
</dbReference>
<dbReference type="GO" id="GO:0043682">
    <property type="term" value="F:P-type divalent copper transporter activity"/>
    <property type="evidence" value="ECO:0007669"/>
    <property type="project" value="TreeGrafter"/>
</dbReference>
<dbReference type="SUPFAM" id="SSF81665">
    <property type="entry name" value="Calcium ATPase, transmembrane domain M"/>
    <property type="match status" value="1"/>
</dbReference>
<dbReference type="EMBL" id="JQSG02000006">
    <property type="protein sequence ID" value="OBS08196.1"/>
    <property type="molecule type" value="Genomic_DNA"/>
</dbReference>
<dbReference type="InterPro" id="IPR006121">
    <property type="entry name" value="HMA_dom"/>
</dbReference>
<evidence type="ECO:0000256" key="10">
    <source>
        <dbReference type="ARBA" id="ARBA00022842"/>
    </source>
</evidence>
<dbReference type="NCBIfam" id="TIGR01511">
    <property type="entry name" value="ATPase-IB1_Cu"/>
    <property type="match status" value="1"/>
</dbReference>
<feature type="transmembrane region" description="Helical" evidence="15">
    <location>
        <begin position="259"/>
        <end position="281"/>
    </location>
</feature>
<reference evidence="17 18" key="1">
    <citation type="journal article" date="2014" name="Genome Announc.">
        <title>Draft Genome Sequence of the Iron-Oxidizing, Acidophilic, and Halotolerant 'Thiobacillus prosperus' Type Strain DSM 5130.</title>
        <authorList>
            <person name="Ossandon F.J."/>
            <person name="Cardenas J.P."/>
            <person name="Corbett M."/>
            <person name="Quatrini R."/>
            <person name="Holmes D.S."/>
            <person name="Watkin E."/>
        </authorList>
    </citation>
    <scope>NUCLEOTIDE SEQUENCE [LARGE SCALE GENOMIC DNA]</scope>
    <source>
        <strain evidence="17 18">DSM 5130</strain>
    </source>
</reference>
<evidence type="ECO:0000313" key="17">
    <source>
        <dbReference type="EMBL" id="OBS08196.1"/>
    </source>
</evidence>
<dbReference type="FunFam" id="2.70.150.10:FF:000002">
    <property type="entry name" value="Copper-transporting ATPase 1, putative"/>
    <property type="match status" value="1"/>
</dbReference>
<dbReference type="AlphaFoldDB" id="A0A1A6C0V8"/>
<proteinExistence type="inferred from homology"/>
<dbReference type="GO" id="GO:0005507">
    <property type="term" value="F:copper ion binding"/>
    <property type="evidence" value="ECO:0007669"/>
    <property type="project" value="TreeGrafter"/>
</dbReference>
<feature type="transmembrane region" description="Helical" evidence="15">
    <location>
        <begin position="440"/>
        <end position="461"/>
    </location>
</feature>
<keyword evidence="14 15" id="KW-0472">Membrane</keyword>
<feature type="transmembrane region" description="Helical" evidence="15">
    <location>
        <begin position="773"/>
        <end position="792"/>
    </location>
</feature>
<dbReference type="InterPro" id="IPR036163">
    <property type="entry name" value="HMA_dom_sf"/>
</dbReference>
<dbReference type="PRINTS" id="PR00943">
    <property type="entry name" value="CUATPASE"/>
</dbReference>
<dbReference type="InterPro" id="IPR059000">
    <property type="entry name" value="ATPase_P-type_domA"/>
</dbReference>
<dbReference type="GO" id="GO:0005524">
    <property type="term" value="F:ATP binding"/>
    <property type="evidence" value="ECO:0007669"/>
    <property type="project" value="UniProtKB-UniRule"/>
</dbReference>
<evidence type="ECO:0000256" key="15">
    <source>
        <dbReference type="RuleBase" id="RU362081"/>
    </source>
</evidence>
<dbReference type="InterPro" id="IPR023214">
    <property type="entry name" value="HAD_sf"/>
</dbReference>
<gene>
    <name evidence="17" type="ORF">Thpro_022446</name>
</gene>
<dbReference type="Gene3D" id="3.40.1110.10">
    <property type="entry name" value="Calcium-transporting ATPase, cytoplasmic domain N"/>
    <property type="match status" value="1"/>
</dbReference>
<accession>A0A1A6C0V8</accession>
<dbReference type="Proteomes" id="UP000029273">
    <property type="component" value="Unassembled WGS sequence"/>
</dbReference>
<comment type="subcellular location">
    <subcellularLocation>
        <location evidence="1">Cell membrane</location>
        <topology evidence="1">Multi-pass membrane protein</topology>
    </subcellularLocation>
</comment>
<dbReference type="Pfam" id="PF00122">
    <property type="entry name" value="E1-E2_ATPase"/>
    <property type="match status" value="1"/>
</dbReference>
<dbReference type="Pfam" id="PF00403">
    <property type="entry name" value="HMA"/>
    <property type="match status" value="1"/>
</dbReference>
<protein>
    <submittedName>
        <fullName evidence="17">Cation transporter</fullName>
    </submittedName>
</protein>
<dbReference type="PROSITE" id="PS50846">
    <property type="entry name" value="HMA_2"/>
    <property type="match status" value="1"/>
</dbReference>
<dbReference type="InterPro" id="IPR021993">
    <property type="entry name" value="ATPase-cat-bd"/>
</dbReference>
<keyword evidence="18" id="KW-1185">Reference proteome</keyword>
<dbReference type="NCBIfam" id="TIGR01525">
    <property type="entry name" value="ATPase-IB_hvy"/>
    <property type="match status" value="1"/>
</dbReference>
<keyword evidence="8 15" id="KW-0547">Nucleotide-binding</keyword>
<keyword evidence="4 15" id="KW-1003">Cell membrane</keyword>
<dbReference type="RefSeq" id="WP_052064339.1">
    <property type="nucleotide sequence ID" value="NZ_JQSG02000006.1"/>
</dbReference>
<keyword evidence="3" id="KW-0813">Transport</keyword>
<dbReference type="SUPFAM" id="SSF56784">
    <property type="entry name" value="HAD-like"/>
    <property type="match status" value="1"/>
</dbReference>
<dbReference type="InterPro" id="IPR008250">
    <property type="entry name" value="ATPase_P-typ_transduc_dom_A_sf"/>
</dbReference>
<keyword evidence="6 15" id="KW-0812">Transmembrane</keyword>
<dbReference type="NCBIfam" id="TIGR01494">
    <property type="entry name" value="ATPase_P-type"/>
    <property type="match status" value="1"/>
</dbReference>